<dbReference type="EMBL" id="PPTP01000002">
    <property type="protein sequence ID" value="RDB56747.1"/>
    <property type="molecule type" value="Genomic_DNA"/>
</dbReference>
<dbReference type="HAMAP" id="MF_01371_B">
    <property type="entry name" value="Ribosomal_uL30_B"/>
    <property type="match status" value="1"/>
</dbReference>
<comment type="caution">
    <text evidence="7">The sequence shown here is derived from an EMBL/GenBank/DDBJ whole genome shotgun (WGS) entry which is preliminary data.</text>
</comment>
<dbReference type="PIRSF" id="PIRSF002211">
    <property type="entry name" value="Ribosomal_L30_bac-type"/>
    <property type="match status" value="1"/>
</dbReference>
<keyword evidence="3 5" id="KW-0689">Ribosomal protein</keyword>
<keyword evidence="4 5" id="KW-0687">Ribonucleoprotein</keyword>
<dbReference type="STRING" id="1034345.GCA_000236865_01048"/>
<comment type="similarity">
    <text evidence="1 5">Belongs to the universal ribosomal protein uL30 family.</text>
</comment>
<dbReference type="Gene3D" id="3.30.1390.20">
    <property type="entry name" value="Ribosomal protein L30, ferredoxin-like fold domain"/>
    <property type="match status" value="1"/>
</dbReference>
<dbReference type="GO" id="GO:0022625">
    <property type="term" value="C:cytosolic large ribosomal subunit"/>
    <property type="evidence" value="ECO:0007669"/>
    <property type="project" value="TreeGrafter"/>
</dbReference>
<keyword evidence="8" id="KW-1185">Reference proteome</keyword>
<reference evidence="7 8" key="1">
    <citation type="journal article" date="2018" name="Elife">
        <title>Discovery and characterization of a prevalent human gut bacterial enzyme sufficient for the inactivation of a family of plant toxins.</title>
        <authorList>
            <person name="Koppel N."/>
            <person name="Bisanz J.E."/>
            <person name="Pandelia M.E."/>
            <person name="Turnbaugh P.J."/>
            <person name="Balskus E.P."/>
        </authorList>
    </citation>
    <scope>NUCLEOTIDE SEQUENCE [LARGE SCALE GENOMIC DNA]</scope>
    <source>
        <strain evidence="8">anaerobia AP69FAA</strain>
    </source>
</reference>
<organism evidence="7 8">
    <name type="scientific">Senegalimassilia anaerobia</name>
    <dbReference type="NCBI Taxonomy" id="1473216"/>
    <lineage>
        <taxon>Bacteria</taxon>
        <taxon>Bacillati</taxon>
        <taxon>Actinomycetota</taxon>
        <taxon>Coriobacteriia</taxon>
        <taxon>Coriobacteriales</taxon>
        <taxon>Coriobacteriaceae</taxon>
        <taxon>Senegalimassilia</taxon>
    </lineage>
</organism>
<dbReference type="GO" id="GO:0003735">
    <property type="term" value="F:structural constituent of ribosome"/>
    <property type="evidence" value="ECO:0007669"/>
    <property type="project" value="InterPro"/>
</dbReference>
<dbReference type="NCBIfam" id="TIGR01308">
    <property type="entry name" value="rpmD_bact"/>
    <property type="match status" value="1"/>
</dbReference>
<dbReference type="PANTHER" id="PTHR15892">
    <property type="entry name" value="MITOCHONDRIAL RIBOSOMAL PROTEIN L30"/>
    <property type="match status" value="1"/>
</dbReference>
<dbReference type="RefSeq" id="WP_042432910.1">
    <property type="nucleotide sequence ID" value="NZ_CABKQR010000002.1"/>
</dbReference>
<dbReference type="InterPro" id="IPR005996">
    <property type="entry name" value="Ribosomal_uL30_bac-type"/>
</dbReference>
<name>A0A369LDN4_9ACTN</name>
<accession>A0A369LDN4</accession>
<dbReference type="OrthoDB" id="9812790at2"/>
<dbReference type="GO" id="GO:0006412">
    <property type="term" value="P:translation"/>
    <property type="evidence" value="ECO:0007669"/>
    <property type="project" value="UniProtKB-UniRule"/>
</dbReference>
<dbReference type="Pfam" id="PF00327">
    <property type="entry name" value="Ribosomal_L30"/>
    <property type="match status" value="1"/>
</dbReference>
<dbReference type="InterPro" id="IPR016082">
    <property type="entry name" value="Ribosomal_uL30_ferredoxin-like"/>
</dbReference>
<evidence type="ECO:0000313" key="8">
    <source>
        <dbReference type="Proteomes" id="UP000253792"/>
    </source>
</evidence>
<comment type="subunit">
    <text evidence="2 5">Part of the 50S ribosomal subunit.</text>
</comment>
<evidence type="ECO:0000256" key="4">
    <source>
        <dbReference type="ARBA" id="ARBA00023274"/>
    </source>
</evidence>
<dbReference type="InterPro" id="IPR036919">
    <property type="entry name" value="Ribo_uL30_ferredoxin-like_sf"/>
</dbReference>
<feature type="domain" description="Large ribosomal subunit protein uL30-like ferredoxin-like fold" evidence="6">
    <location>
        <begin position="8"/>
        <end position="58"/>
    </location>
</feature>
<evidence type="ECO:0000256" key="5">
    <source>
        <dbReference type="HAMAP-Rule" id="MF_01371"/>
    </source>
</evidence>
<dbReference type="PANTHER" id="PTHR15892:SF2">
    <property type="entry name" value="LARGE RIBOSOMAL SUBUNIT PROTEIN UL30M"/>
    <property type="match status" value="1"/>
</dbReference>
<sequence length="63" mass="6969">MSDAKKTLRLTQVKSSIGYKKDQAATLKALGLGKIGRSIDQVDNANIRGMIFKVKHLIKVEEL</sequence>
<protein>
    <recommendedName>
        <fullName evidence="5">Large ribosomal subunit protein uL30</fullName>
    </recommendedName>
</protein>
<proteinExistence type="inferred from homology"/>
<evidence type="ECO:0000256" key="2">
    <source>
        <dbReference type="ARBA" id="ARBA00011838"/>
    </source>
</evidence>
<evidence type="ECO:0000256" key="3">
    <source>
        <dbReference type="ARBA" id="ARBA00022980"/>
    </source>
</evidence>
<evidence type="ECO:0000313" key="7">
    <source>
        <dbReference type="EMBL" id="RDB56747.1"/>
    </source>
</evidence>
<gene>
    <name evidence="5" type="primary">rpmD</name>
    <name evidence="7" type="ORF">C1880_03005</name>
</gene>
<dbReference type="Proteomes" id="UP000253792">
    <property type="component" value="Unassembled WGS sequence"/>
</dbReference>
<dbReference type="AlphaFoldDB" id="A0A369LDN4"/>
<dbReference type="CDD" id="cd01658">
    <property type="entry name" value="Ribosomal_L30"/>
    <property type="match status" value="1"/>
</dbReference>
<evidence type="ECO:0000259" key="6">
    <source>
        <dbReference type="Pfam" id="PF00327"/>
    </source>
</evidence>
<dbReference type="GeneID" id="82935287"/>
<evidence type="ECO:0000256" key="1">
    <source>
        <dbReference type="ARBA" id="ARBA00007594"/>
    </source>
</evidence>
<dbReference type="SUPFAM" id="SSF55129">
    <property type="entry name" value="Ribosomal protein L30p/L7e"/>
    <property type="match status" value="1"/>
</dbReference>